<dbReference type="AlphaFoldDB" id="A0A1I2F2X5"/>
<gene>
    <name evidence="1" type="ORF">SAMN05216167_12429</name>
</gene>
<dbReference type="STRING" id="662367.SAMN05216167_12429"/>
<dbReference type="Proteomes" id="UP000198598">
    <property type="component" value="Unassembled WGS sequence"/>
</dbReference>
<accession>A0A1I2F2X5</accession>
<reference evidence="1 2" key="1">
    <citation type="submission" date="2016-10" db="EMBL/GenBank/DDBJ databases">
        <authorList>
            <person name="de Groot N.N."/>
        </authorList>
    </citation>
    <scope>NUCLEOTIDE SEQUENCE [LARGE SCALE GENOMIC DNA]</scope>
    <source>
        <strain evidence="1 2">DSM 26130</strain>
    </source>
</reference>
<evidence type="ECO:0000313" key="1">
    <source>
        <dbReference type="EMBL" id="SFE99323.1"/>
    </source>
</evidence>
<protein>
    <submittedName>
        <fullName evidence="1">Uncharacterized protein</fullName>
    </submittedName>
</protein>
<sequence>MMVKDEQKGDSFKNSIYKAAQTSKLISFGQLYIQKTAS</sequence>
<dbReference type="EMBL" id="FOLQ01000024">
    <property type="protein sequence ID" value="SFE99323.1"/>
    <property type="molecule type" value="Genomic_DNA"/>
</dbReference>
<proteinExistence type="predicted"/>
<name>A0A1I2F2X5_9BACT</name>
<evidence type="ECO:0000313" key="2">
    <source>
        <dbReference type="Proteomes" id="UP000198598"/>
    </source>
</evidence>
<keyword evidence="2" id="KW-1185">Reference proteome</keyword>
<organism evidence="1 2">
    <name type="scientific">Spirosoma endophyticum</name>
    <dbReference type="NCBI Taxonomy" id="662367"/>
    <lineage>
        <taxon>Bacteria</taxon>
        <taxon>Pseudomonadati</taxon>
        <taxon>Bacteroidota</taxon>
        <taxon>Cytophagia</taxon>
        <taxon>Cytophagales</taxon>
        <taxon>Cytophagaceae</taxon>
        <taxon>Spirosoma</taxon>
    </lineage>
</organism>